<feature type="compositionally biased region" description="Low complexity" evidence="7">
    <location>
        <begin position="7"/>
        <end position="24"/>
    </location>
</feature>
<evidence type="ECO:0000256" key="6">
    <source>
        <dbReference type="RuleBase" id="RU361157"/>
    </source>
</evidence>
<feature type="transmembrane region" description="Helical" evidence="6">
    <location>
        <begin position="177"/>
        <end position="200"/>
    </location>
</feature>
<proteinExistence type="inferred from homology"/>
<accession>A0ABR9MWL9</accession>
<reference evidence="9 10" key="1">
    <citation type="submission" date="2020-10" db="EMBL/GenBank/DDBJ databases">
        <title>Myceligenerans pegani sp. nov., an endophytic actinomycete isolated from Peganum harmala L. in Xinjiang, China.</title>
        <authorList>
            <person name="Xin L."/>
        </authorList>
    </citation>
    <scope>NUCLEOTIDE SEQUENCE [LARGE SCALE GENOMIC DNA]</scope>
    <source>
        <strain evidence="9 10">TRM65318</strain>
    </source>
</reference>
<evidence type="ECO:0000256" key="4">
    <source>
        <dbReference type="ARBA" id="ARBA00023136"/>
    </source>
</evidence>
<comment type="subcellular location">
    <subcellularLocation>
        <location evidence="6">Cell membrane</location>
        <topology evidence="6">Multi-pass membrane protein</topology>
    </subcellularLocation>
    <subcellularLocation>
        <location evidence="1">Membrane</location>
        <topology evidence="1">Multi-pass membrane protein</topology>
    </subcellularLocation>
</comment>
<keyword evidence="6" id="KW-1003">Cell membrane</keyword>
<gene>
    <name evidence="9" type="ORF">IHE71_07325</name>
</gene>
<evidence type="ECO:0000313" key="10">
    <source>
        <dbReference type="Proteomes" id="UP000625527"/>
    </source>
</evidence>
<comment type="caution">
    <text evidence="9">The sequence shown here is derived from an EMBL/GenBank/DDBJ whole genome shotgun (WGS) entry which is preliminary data.</text>
</comment>
<evidence type="ECO:0000313" key="9">
    <source>
        <dbReference type="EMBL" id="MBE1875515.1"/>
    </source>
</evidence>
<dbReference type="PANTHER" id="PTHR43229:SF2">
    <property type="entry name" value="NODULATION PROTEIN J"/>
    <property type="match status" value="1"/>
</dbReference>
<feature type="transmembrane region" description="Helical" evidence="6">
    <location>
        <begin position="92"/>
        <end position="118"/>
    </location>
</feature>
<evidence type="ECO:0000256" key="1">
    <source>
        <dbReference type="ARBA" id="ARBA00004141"/>
    </source>
</evidence>
<name>A0ABR9MWL9_9MICO</name>
<feature type="transmembrane region" description="Helical" evidence="6">
    <location>
        <begin position="264"/>
        <end position="286"/>
    </location>
</feature>
<dbReference type="InterPro" id="IPR047817">
    <property type="entry name" value="ABC2_TM_bact-type"/>
</dbReference>
<dbReference type="InterPro" id="IPR000412">
    <property type="entry name" value="ABC_2_transport"/>
</dbReference>
<dbReference type="InterPro" id="IPR051784">
    <property type="entry name" value="Nod_factor_ABC_transporter"/>
</dbReference>
<feature type="region of interest" description="Disordered" evidence="7">
    <location>
        <begin position="1"/>
        <end position="35"/>
    </location>
</feature>
<feature type="transmembrane region" description="Helical" evidence="6">
    <location>
        <begin position="62"/>
        <end position="86"/>
    </location>
</feature>
<dbReference type="PIRSF" id="PIRSF006648">
    <property type="entry name" value="DrrB"/>
    <property type="match status" value="1"/>
</dbReference>
<evidence type="ECO:0000256" key="5">
    <source>
        <dbReference type="ARBA" id="ARBA00023251"/>
    </source>
</evidence>
<dbReference type="Pfam" id="PF01061">
    <property type="entry name" value="ABC2_membrane"/>
    <property type="match status" value="1"/>
</dbReference>
<keyword evidence="4 6" id="KW-0472">Membrane</keyword>
<feature type="domain" description="ABC transmembrane type-2" evidence="8">
    <location>
        <begin position="61"/>
        <end position="289"/>
    </location>
</feature>
<evidence type="ECO:0000256" key="3">
    <source>
        <dbReference type="ARBA" id="ARBA00022989"/>
    </source>
</evidence>
<evidence type="ECO:0000256" key="7">
    <source>
        <dbReference type="SAM" id="MobiDB-lite"/>
    </source>
</evidence>
<dbReference type="EMBL" id="JADAQT010000065">
    <property type="protein sequence ID" value="MBE1875515.1"/>
    <property type="molecule type" value="Genomic_DNA"/>
</dbReference>
<keyword evidence="3 6" id="KW-1133">Transmembrane helix</keyword>
<dbReference type="InterPro" id="IPR013525">
    <property type="entry name" value="ABC2_TM"/>
</dbReference>
<dbReference type="Proteomes" id="UP000625527">
    <property type="component" value="Unassembled WGS sequence"/>
</dbReference>
<feature type="transmembrane region" description="Helical" evidence="6">
    <location>
        <begin position="139"/>
        <end position="165"/>
    </location>
</feature>
<feature type="transmembrane region" description="Helical" evidence="6">
    <location>
        <begin position="207"/>
        <end position="226"/>
    </location>
</feature>
<comment type="similarity">
    <text evidence="6">Belongs to the ABC-2 integral membrane protein family.</text>
</comment>
<sequence length="290" mass="30270">MTSTPESSVRTVSSAPSSSVSSASGGDGDRATAGTARPWPLVRHSLALAGRSLTKTRRNPGVLLDALILPVIFLVLFVYLFGGAVAGSTREYLQYLFPGILVLTTVLAGQVSTGLSIVTDMKKGVFDRFRSMPVPRAALLVGSVLADAIRYVIAVVVLFGVGYLLGFRVETDLASALAATALAIGFGFSLSWLTVLVAVLLRDETMVSTVGFLLPFPLVFGTGMAAPAETMPGWLRAWADVNPVSHAIEASQGLLLGGPVAGPVGMTLLWGGVFLAVFGTAAITAYRRLI</sequence>
<evidence type="ECO:0000259" key="8">
    <source>
        <dbReference type="PROSITE" id="PS51012"/>
    </source>
</evidence>
<keyword evidence="10" id="KW-1185">Reference proteome</keyword>
<dbReference type="PANTHER" id="PTHR43229">
    <property type="entry name" value="NODULATION PROTEIN J"/>
    <property type="match status" value="1"/>
</dbReference>
<keyword evidence="2 6" id="KW-0812">Transmembrane</keyword>
<organism evidence="9 10">
    <name type="scientific">Myceligenerans pegani</name>
    <dbReference type="NCBI Taxonomy" id="2776917"/>
    <lineage>
        <taxon>Bacteria</taxon>
        <taxon>Bacillati</taxon>
        <taxon>Actinomycetota</taxon>
        <taxon>Actinomycetes</taxon>
        <taxon>Micrococcales</taxon>
        <taxon>Promicromonosporaceae</taxon>
        <taxon>Myceligenerans</taxon>
    </lineage>
</organism>
<dbReference type="PROSITE" id="PS51012">
    <property type="entry name" value="ABC_TM2"/>
    <property type="match status" value="1"/>
</dbReference>
<keyword evidence="6" id="KW-0813">Transport</keyword>
<evidence type="ECO:0000256" key="2">
    <source>
        <dbReference type="ARBA" id="ARBA00022692"/>
    </source>
</evidence>
<protein>
    <recommendedName>
        <fullName evidence="6">Transport permease protein</fullName>
    </recommendedName>
</protein>
<keyword evidence="5" id="KW-0046">Antibiotic resistance</keyword>